<dbReference type="CDD" id="cd20551">
    <property type="entry name" value="CYCLIN_TFIIB_rpt1"/>
    <property type="match status" value="1"/>
</dbReference>
<evidence type="ECO:0000313" key="5">
    <source>
        <dbReference type="Proteomes" id="UP001229421"/>
    </source>
</evidence>
<dbReference type="Pfam" id="PF00382">
    <property type="entry name" value="TFIIB"/>
    <property type="match status" value="2"/>
</dbReference>
<dbReference type="SMART" id="SM00385">
    <property type="entry name" value="CYCLIN"/>
    <property type="match status" value="2"/>
</dbReference>
<dbReference type="AlphaFoldDB" id="A0AAD8L7E8"/>
<keyword evidence="2" id="KW-0804">Transcription</keyword>
<protein>
    <recommendedName>
        <fullName evidence="3">Cyclin-like domain-containing protein</fullName>
    </recommendedName>
</protein>
<keyword evidence="1" id="KW-0805">Transcription regulation</keyword>
<dbReference type="InterPro" id="IPR036915">
    <property type="entry name" value="Cyclin-like_sf"/>
</dbReference>
<dbReference type="PANTHER" id="PTHR11618:SF69">
    <property type="entry name" value="TRANSCRIPTION INITIATION FACTOR IIB-RELATED"/>
    <property type="match status" value="1"/>
</dbReference>
<reference evidence="4" key="1">
    <citation type="journal article" date="2023" name="bioRxiv">
        <title>Improved chromosome-level genome assembly for marigold (Tagetes erecta).</title>
        <authorList>
            <person name="Jiang F."/>
            <person name="Yuan L."/>
            <person name="Wang S."/>
            <person name="Wang H."/>
            <person name="Xu D."/>
            <person name="Wang A."/>
            <person name="Fan W."/>
        </authorList>
    </citation>
    <scope>NUCLEOTIDE SEQUENCE</scope>
    <source>
        <strain evidence="4">WSJ</strain>
        <tissue evidence="4">Leaf</tissue>
    </source>
</reference>
<evidence type="ECO:0000256" key="2">
    <source>
        <dbReference type="ARBA" id="ARBA00023163"/>
    </source>
</evidence>
<dbReference type="PRINTS" id="PR00685">
    <property type="entry name" value="TIFACTORIIB"/>
</dbReference>
<feature type="domain" description="Cyclin-like" evidence="3">
    <location>
        <begin position="24"/>
        <end position="106"/>
    </location>
</feature>
<dbReference type="GO" id="GO:0017025">
    <property type="term" value="F:TBP-class protein binding"/>
    <property type="evidence" value="ECO:0007669"/>
    <property type="project" value="InterPro"/>
</dbReference>
<comment type="caution">
    <text evidence="4">The sequence shown here is derived from an EMBL/GenBank/DDBJ whole genome shotgun (WGS) entry which is preliminary data.</text>
</comment>
<evidence type="ECO:0000313" key="4">
    <source>
        <dbReference type="EMBL" id="KAK1437105.1"/>
    </source>
</evidence>
<dbReference type="InterPro" id="IPR013150">
    <property type="entry name" value="TFIIB_cyclin"/>
</dbReference>
<accession>A0AAD8L7E8</accession>
<dbReference type="InterPro" id="IPR000812">
    <property type="entry name" value="TFIIB"/>
</dbReference>
<dbReference type="PANTHER" id="PTHR11618">
    <property type="entry name" value="TRANSCRIPTION INITIATION FACTOR IIB-RELATED"/>
    <property type="match status" value="1"/>
</dbReference>
<feature type="domain" description="Cyclin-like" evidence="3">
    <location>
        <begin position="125"/>
        <end position="204"/>
    </location>
</feature>
<organism evidence="4 5">
    <name type="scientific">Tagetes erecta</name>
    <name type="common">African marigold</name>
    <dbReference type="NCBI Taxonomy" id="13708"/>
    <lineage>
        <taxon>Eukaryota</taxon>
        <taxon>Viridiplantae</taxon>
        <taxon>Streptophyta</taxon>
        <taxon>Embryophyta</taxon>
        <taxon>Tracheophyta</taxon>
        <taxon>Spermatophyta</taxon>
        <taxon>Magnoliopsida</taxon>
        <taxon>eudicotyledons</taxon>
        <taxon>Gunneridae</taxon>
        <taxon>Pentapetalae</taxon>
        <taxon>asterids</taxon>
        <taxon>campanulids</taxon>
        <taxon>Asterales</taxon>
        <taxon>Asteraceae</taxon>
        <taxon>Asteroideae</taxon>
        <taxon>Heliantheae alliance</taxon>
        <taxon>Tageteae</taxon>
        <taxon>Tagetes</taxon>
    </lineage>
</organism>
<keyword evidence="5" id="KW-1185">Reference proteome</keyword>
<dbReference type="Proteomes" id="UP001229421">
    <property type="component" value="Unassembled WGS sequence"/>
</dbReference>
<gene>
    <name evidence="4" type="ORF">QVD17_02890</name>
</gene>
<dbReference type="GO" id="GO:0070897">
    <property type="term" value="P:transcription preinitiation complex assembly"/>
    <property type="evidence" value="ECO:0007669"/>
    <property type="project" value="InterPro"/>
</dbReference>
<dbReference type="FunFam" id="1.10.472.10:FF:000043">
    <property type="entry name" value="Transcription initiation factor IIB"/>
    <property type="match status" value="1"/>
</dbReference>
<dbReference type="GO" id="GO:0097550">
    <property type="term" value="C:transcription preinitiation complex"/>
    <property type="evidence" value="ECO:0007669"/>
    <property type="project" value="TreeGrafter"/>
</dbReference>
<evidence type="ECO:0000256" key="1">
    <source>
        <dbReference type="ARBA" id="ARBA00023015"/>
    </source>
</evidence>
<name>A0AAD8L7E8_TARER</name>
<evidence type="ECO:0000259" key="3">
    <source>
        <dbReference type="SMART" id="SM00385"/>
    </source>
</evidence>
<dbReference type="EMBL" id="JAUHHV010000001">
    <property type="protein sequence ID" value="KAK1437105.1"/>
    <property type="molecule type" value="Genomic_DNA"/>
</dbReference>
<dbReference type="GO" id="GO:0005634">
    <property type="term" value="C:nucleus"/>
    <property type="evidence" value="ECO:0007669"/>
    <property type="project" value="TreeGrafter"/>
</dbReference>
<sequence length="260" mass="28514">MGDDGSSTVISKPNSDQSFISASETIAIMSDRLGLVAAIKDRANEIFKKVENQKSSSARNQDAILAACLYIACRQEDKPRTVKEILSIANGAPKKEIVRAIDYIQKQLELEMGQLVETGTIHAGDLLIRFCSNLGMANQTVKAAQVSIQKSEEFNIRRSLVSIVAAIIYIVTQLSDDKKPLKDVARATGVAEGTIRKSYKDLYPHLTKIIPTWYAQEDDVKNLCIKLTMMLKIHSKPEIGVGDRLGSSLVPDITPSPSKP</sequence>
<dbReference type="SUPFAM" id="SSF47954">
    <property type="entry name" value="Cyclin-like"/>
    <property type="match status" value="2"/>
</dbReference>
<dbReference type="InterPro" id="IPR013763">
    <property type="entry name" value="Cyclin-like_dom"/>
</dbReference>
<dbReference type="Gene3D" id="1.10.472.10">
    <property type="entry name" value="Cyclin-like"/>
    <property type="match status" value="2"/>
</dbReference>
<proteinExistence type="predicted"/>